<evidence type="ECO:0000313" key="2">
    <source>
        <dbReference type="EMBL" id="CZR56181.1"/>
    </source>
</evidence>
<proteinExistence type="predicted"/>
<dbReference type="PANTHER" id="PTHR33112">
    <property type="entry name" value="DOMAIN PROTEIN, PUTATIVE-RELATED"/>
    <property type="match status" value="1"/>
</dbReference>
<gene>
    <name evidence="2" type="ORF">PAC_06069</name>
</gene>
<protein>
    <recommendedName>
        <fullName evidence="1">Heterokaryon incompatibility domain-containing protein</fullName>
    </recommendedName>
</protein>
<name>A0A1L7WTS9_9HELO</name>
<reference evidence="2 3" key="1">
    <citation type="submission" date="2016-03" db="EMBL/GenBank/DDBJ databases">
        <authorList>
            <person name="Ploux O."/>
        </authorList>
    </citation>
    <scope>NUCLEOTIDE SEQUENCE [LARGE SCALE GENOMIC DNA]</scope>
    <source>
        <strain evidence="2 3">UAMH 11012</strain>
    </source>
</reference>
<feature type="domain" description="Heterokaryon incompatibility" evidence="1">
    <location>
        <begin position="250"/>
        <end position="396"/>
    </location>
</feature>
<dbReference type="Pfam" id="PF06985">
    <property type="entry name" value="HET"/>
    <property type="match status" value="1"/>
</dbReference>
<evidence type="ECO:0000313" key="3">
    <source>
        <dbReference type="Proteomes" id="UP000184330"/>
    </source>
</evidence>
<accession>A0A1L7WTS9</accession>
<keyword evidence="3" id="KW-1185">Reference proteome</keyword>
<dbReference type="PANTHER" id="PTHR33112:SF8">
    <property type="entry name" value="HETEROKARYON INCOMPATIBILITY DOMAIN-CONTAINING PROTEIN"/>
    <property type="match status" value="1"/>
</dbReference>
<dbReference type="OrthoDB" id="5362512at2759"/>
<sequence>MTCQQCDAIDFLSILPQQPLVQRRNIVQHTQHRWHKTMSSLRASADTGCSFCSSALRELSQSLPGTALLELEEEDVYLTMLPWPDHSNVGFSTVQGNTELIAYCGPKDFTTEILDDPLELRRIAIARFHVCVERNERERETGTMDKQVFPFGVISGRTICQDAASQQCFDIARSWFNRCLSGSKSGCGKHVWCHHVSWDKKSAITPQSPTKVFIPSRTINVGTIDSGKAPFLQIHSQNDDSGPKSVPISWATLSHCWGGSALMVTSTHTLEEHTREIPMDRMPQTFLDAVNITRELGIEHLWIDSLCIVQDSEEDWVNESSKMAQVYRYSILNIAAEASRNAGDGIFKPRTFRRLLAKFPLRWRGELLVFPLLRNWMESLCGDASILSKRGWVLQENLLSPRTLHFGLEQIFWSCASTIISEGDMAPLPKEVIGRLSADWNWHLSKRFLTLQGNLSEIEPRSPYALEIWYNRWYEVVTNYSARHLTRQSDVFPALAGLAQAFILRLQDDYIAGLFAGNLHHGILWHTDLFDEVKRAIPYRAPTWS</sequence>
<evidence type="ECO:0000259" key="1">
    <source>
        <dbReference type="Pfam" id="PF06985"/>
    </source>
</evidence>
<dbReference type="InterPro" id="IPR010730">
    <property type="entry name" value="HET"/>
</dbReference>
<dbReference type="STRING" id="576137.A0A1L7WTS9"/>
<dbReference type="AlphaFoldDB" id="A0A1L7WTS9"/>
<organism evidence="2 3">
    <name type="scientific">Phialocephala subalpina</name>
    <dbReference type="NCBI Taxonomy" id="576137"/>
    <lineage>
        <taxon>Eukaryota</taxon>
        <taxon>Fungi</taxon>
        <taxon>Dikarya</taxon>
        <taxon>Ascomycota</taxon>
        <taxon>Pezizomycotina</taxon>
        <taxon>Leotiomycetes</taxon>
        <taxon>Helotiales</taxon>
        <taxon>Mollisiaceae</taxon>
        <taxon>Phialocephala</taxon>
        <taxon>Phialocephala fortinii species complex</taxon>
    </lineage>
</organism>
<dbReference type="EMBL" id="FJOG01000007">
    <property type="protein sequence ID" value="CZR56181.1"/>
    <property type="molecule type" value="Genomic_DNA"/>
</dbReference>
<dbReference type="Proteomes" id="UP000184330">
    <property type="component" value="Unassembled WGS sequence"/>
</dbReference>